<dbReference type="Proteomes" id="UP001148018">
    <property type="component" value="Unassembled WGS sequence"/>
</dbReference>
<dbReference type="AlphaFoldDB" id="A0A9Q0EZ72"/>
<evidence type="ECO:0000313" key="1">
    <source>
        <dbReference type="EMBL" id="KAJ3614358.1"/>
    </source>
</evidence>
<name>A0A9Q0EZ72_9TELE</name>
<feature type="non-terminal residue" evidence="1">
    <location>
        <position position="1"/>
    </location>
</feature>
<proteinExistence type="predicted"/>
<sequence length="204" mass="22722">MLPCNHDEAKTRIVTHLLDALEHGSSTCLEHTVDTDVVVILIGKFYALLNKYTAADIWVAFGTGKNDTYHINTICHTLGKDRSTALPVFHCYTSCDTTSAFCRKGKRSAWNAWNSYPEGHYKAAGDIPAALPGGRGPCGTESRRWRAERVVGAAHHEAEECRAVLRQQETELARLWEVLRSTEQELDERVAHMAGIGEKQDIDT</sequence>
<gene>
    <name evidence="1" type="ORF">NHX12_017932</name>
</gene>
<dbReference type="OrthoDB" id="8963275at2759"/>
<accession>A0A9Q0EZ72</accession>
<comment type="caution">
    <text evidence="1">The sequence shown here is derived from an EMBL/GenBank/DDBJ whole genome shotgun (WGS) entry which is preliminary data.</text>
</comment>
<evidence type="ECO:0000313" key="2">
    <source>
        <dbReference type="Proteomes" id="UP001148018"/>
    </source>
</evidence>
<reference evidence="1" key="1">
    <citation type="submission" date="2022-07" db="EMBL/GenBank/DDBJ databases">
        <title>Chromosome-level genome of Muraenolepis orangiensis.</title>
        <authorList>
            <person name="Kim J."/>
        </authorList>
    </citation>
    <scope>NUCLEOTIDE SEQUENCE</scope>
    <source>
        <strain evidence="1">KU_S4_2022</strain>
        <tissue evidence="1">Muscle</tissue>
    </source>
</reference>
<dbReference type="EMBL" id="JANIIK010000034">
    <property type="protein sequence ID" value="KAJ3614358.1"/>
    <property type="molecule type" value="Genomic_DNA"/>
</dbReference>
<organism evidence="1 2">
    <name type="scientific">Muraenolepis orangiensis</name>
    <name type="common">Patagonian moray cod</name>
    <dbReference type="NCBI Taxonomy" id="630683"/>
    <lineage>
        <taxon>Eukaryota</taxon>
        <taxon>Metazoa</taxon>
        <taxon>Chordata</taxon>
        <taxon>Craniata</taxon>
        <taxon>Vertebrata</taxon>
        <taxon>Euteleostomi</taxon>
        <taxon>Actinopterygii</taxon>
        <taxon>Neopterygii</taxon>
        <taxon>Teleostei</taxon>
        <taxon>Neoteleostei</taxon>
        <taxon>Acanthomorphata</taxon>
        <taxon>Zeiogadaria</taxon>
        <taxon>Gadariae</taxon>
        <taxon>Gadiformes</taxon>
        <taxon>Muraenolepidoidei</taxon>
        <taxon>Muraenolepididae</taxon>
        <taxon>Muraenolepis</taxon>
    </lineage>
</organism>
<protein>
    <submittedName>
        <fullName evidence="1">Uncharacterized protein</fullName>
    </submittedName>
</protein>
<keyword evidence="2" id="KW-1185">Reference proteome</keyword>